<dbReference type="GO" id="GO:0004803">
    <property type="term" value="F:transposase activity"/>
    <property type="evidence" value="ECO:0007669"/>
    <property type="project" value="InterPro"/>
</dbReference>
<accession>A0A0F9EY80</accession>
<dbReference type="NCBIfam" id="NF033542">
    <property type="entry name" value="transpos_IS110"/>
    <property type="match status" value="1"/>
</dbReference>
<dbReference type="Pfam" id="PF01548">
    <property type="entry name" value="DEDD_Tnp_IS110"/>
    <property type="match status" value="1"/>
</dbReference>
<proteinExistence type="predicted"/>
<gene>
    <name evidence="3" type="ORF">LCGC14_2371930</name>
</gene>
<dbReference type="PANTHER" id="PTHR33055">
    <property type="entry name" value="TRANSPOSASE FOR INSERTION SEQUENCE ELEMENT IS1111A"/>
    <property type="match status" value="1"/>
</dbReference>
<comment type="caution">
    <text evidence="3">The sequence shown here is derived from an EMBL/GenBank/DDBJ whole genome shotgun (WGS) entry which is preliminary data.</text>
</comment>
<name>A0A0F9EY80_9ZZZZ</name>
<evidence type="ECO:0000313" key="3">
    <source>
        <dbReference type="EMBL" id="KKL28758.1"/>
    </source>
</evidence>
<dbReference type="GO" id="GO:0003677">
    <property type="term" value="F:DNA binding"/>
    <property type="evidence" value="ECO:0007669"/>
    <property type="project" value="InterPro"/>
</dbReference>
<dbReference type="AlphaFoldDB" id="A0A0F9EY80"/>
<dbReference type="InterPro" id="IPR047650">
    <property type="entry name" value="Transpos_IS110"/>
</dbReference>
<feature type="domain" description="Transposase IS116/IS110/IS902 C-terminal" evidence="2">
    <location>
        <begin position="222"/>
        <end position="301"/>
    </location>
</feature>
<dbReference type="InterPro" id="IPR002525">
    <property type="entry name" value="Transp_IS110-like_N"/>
</dbReference>
<dbReference type="Pfam" id="PF02371">
    <property type="entry name" value="Transposase_20"/>
    <property type="match status" value="1"/>
</dbReference>
<organism evidence="3">
    <name type="scientific">marine sediment metagenome</name>
    <dbReference type="NCBI Taxonomy" id="412755"/>
    <lineage>
        <taxon>unclassified sequences</taxon>
        <taxon>metagenomes</taxon>
        <taxon>ecological metagenomes</taxon>
    </lineage>
</organism>
<sequence>MRIVGGLDVHRAQITFDYVDLDTGDVETGRVEPATRSEFRRWLTRFSDVDDAVFATEGCTGWRFVVEELERAGIEAHLAEPADTAMLRGRKKRAKTDRGDARHLRQLLIDGRIPESWIAPSHVLDVRTKARLYLALMDQRRAWQQRIQAMLFHEGVEKHSSLLTEEGRARLCEAELSGTGRQYVDTALRVIDLTSIEADLIRNELVAFARTHPGPRVLWENLYGVGELTGAIIWAEMGDTRRFSSSAKAVRHTGLDITVWSSDTKRPPGKLSRQGPPALRWALYEAALTSSRKTSPDHDYYLEVKERLGAKRAFLSVARKLARKVHHLLRDLDDAAYDLAA</sequence>
<dbReference type="GO" id="GO:0006313">
    <property type="term" value="P:DNA transposition"/>
    <property type="evidence" value="ECO:0007669"/>
    <property type="project" value="InterPro"/>
</dbReference>
<dbReference type="InterPro" id="IPR003346">
    <property type="entry name" value="Transposase_20"/>
</dbReference>
<evidence type="ECO:0000259" key="2">
    <source>
        <dbReference type="Pfam" id="PF02371"/>
    </source>
</evidence>
<reference evidence="3" key="1">
    <citation type="journal article" date="2015" name="Nature">
        <title>Complex archaea that bridge the gap between prokaryotes and eukaryotes.</title>
        <authorList>
            <person name="Spang A."/>
            <person name="Saw J.H."/>
            <person name="Jorgensen S.L."/>
            <person name="Zaremba-Niedzwiedzka K."/>
            <person name="Martijn J."/>
            <person name="Lind A.E."/>
            <person name="van Eijk R."/>
            <person name="Schleper C."/>
            <person name="Guy L."/>
            <person name="Ettema T.J."/>
        </authorList>
    </citation>
    <scope>NUCLEOTIDE SEQUENCE</scope>
</reference>
<evidence type="ECO:0000259" key="1">
    <source>
        <dbReference type="Pfam" id="PF01548"/>
    </source>
</evidence>
<dbReference type="EMBL" id="LAZR01034982">
    <property type="protein sequence ID" value="KKL28758.1"/>
    <property type="molecule type" value="Genomic_DNA"/>
</dbReference>
<dbReference type="PANTHER" id="PTHR33055:SF17">
    <property type="entry name" value="THIRD ORF IN TRANSPOSON ISC1491"/>
    <property type="match status" value="1"/>
</dbReference>
<protein>
    <submittedName>
        <fullName evidence="3">Uncharacterized protein</fullName>
    </submittedName>
</protein>
<feature type="domain" description="Transposase IS110-like N-terminal" evidence="1">
    <location>
        <begin position="6"/>
        <end position="151"/>
    </location>
</feature>